<dbReference type="AlphaFoldDB" id="A0A6C0C571"/>
<keyword evidence="1" id="KW-0175">Coiled coil</keyword>
<feature type="coiled-coil region" evidence="1">
    <location>
        <begin position="51"/>
        <end position="102"/>
    </location>
</feature>
<sequence length="187" mass="22082">MNNHNHYNNLTNTDITRLGIQKSFNQSQQIKPNELLINDNMMNITNKRHGFDETNKVIESLNEEILTLNNKVQSLYIQMNDYDKIKSVNNDYEIQIDNLKKSANQNKIMMSNLKIDIDKFKKLIYEKYNTEMYSMLKNISNKYKIDFDIVHIISQQLNIKEVNKGTINELISGINRYKEKSKDVNIN</sequence>
<proteinExistence type="predicted"/>
<organism evidence="2">
    <name type="scientific">viral metagenome</name>
    <dbReference type="NCBI Taxonomy" id="1070528"/>
    <lineage>
        <taxon>unclassified sequences</taxon>
        <taxon>metagenomes</taxon>
        <taxon>organismal metagenomes</taxon>
    </lineage>
</organism>
<evidence type="ECO:0000256" key="1">
    <source>
        <dbReference type="SAM" id="Coils"/>
    </source>
</evidence>
<reference evidence="2" key="1">
    <citation type="journal article" date="2020" name="Nature">
        <title>Giant virus diversity and host interactions through global metagenomics.</title>
        <authorList>
            <person name="Schulz F."/>
            <person name="Roux S."/>
            <person name="Paez-Espino D."/>
            <person name="Jungbluth S."/>
            <person name="Walsh D.A."/>
            <person name="Denef V.J."/>
            <person name="McMahon K.D."/>
            <person name="Konstantinidis K.T."/>
            <person name="Eloe-Fadrosh E.A."/>
            <person name="Kyrpides N.C."/>
            <person name="Woyke T."/>
        </authorList>
    </citation>
    <scope>NUCLEOTIDE SEQUENCE</scope>
    <source>
        <strain evidence="2">GVMAG-M-3300020187-37</strain>
    </source>
</reference>
<dbReference type="EMBL" id="MN739349">
    <property type="protein sequence ID" value="QHS99845.1"/>
    <property type="molecule type" value="Genomic_DNA"/>
</dbReference>
<evidence type="ECO:0000313" key="2">
    <source>
        <dbReference type="EMBL" id="QHS99845.1"/>
    </source>
</evidence>
<protein>
    <submittedName>
        <fullName evidence="2">Uncharacterized protein</fullName>
    </submittedName>
</protein>
<name>A0A6C0C571_9ZZZZ</name>
<accession>A0A6C0C571</accession>